<organism evidence="2">
    <name type="scientific">Caulobacter sp. (strain K31)</name>
    <dbReference type="NCBI Taxonomy" id="366602"/>
    <lineage>
        <taxon>Bacteria</taxon>
        <taxon>Pseudomonadati</taxon>
        <taxon>Pseudomonadota</taxon>
        <taxon>Alphaproteobacteria</taxon>
        <taxon>Caulobacterales</taxon>
        <taxon>Caulobacteraceae</taxon>
        <taxon>Caulobacter</taxon>
    </lineage>
</organism>
<sequence length="223" mass="22572">MSSAAPRFLDRRQVLIGLAAVTQIAAAPALPSGAPVVTVLGDSITAGLGLPAQGAVPAQLQAALTRMGVLAKVRAAGVSGDTSGGGLARVKFSVAPDTALCVVALGGNDLLQGIEPRVTKANLRAILQSLRSRRISAVLVGVGAPPLIGATYAREFNALYPALAREFSAPLYPNILAGVGGQRRLMQGDGIHPNAAGARVIGEKLAPVVAQALKARPTQTAAR</sequence>
<name>B0SYS7_CAUSK</name>
<dbReference type="InterPro" id="IPR051532">
    <property type="entry name" value="Ester_Hydrolysis_Enzymes"/>
</dbReference>
<feature type="domain" description="SGNH hydrolase-type esterase" evidence="1">
    <location>
        <begin position="39"/>
        <end position="199"/>
    </location>
</feature>
<dbReference type="CDD" id="cd01822">
    <property type="entry name" value="Lysophospholipase_L1_like"/>
    <property type="match status" value="1"/>
</dbReference>
<dbReference type="EMBL" id="CP000927">
    <property type="protein sequence ID" value="ABZ70408.1"/>
    <property type="molecule type" value="Genomic_DNA"/>
</dbReference>
<dbReference type="OrthoDB" id="9786188at2"/>
<gene>
    <name evidence="2" type="ordered locus">Caul_1278</name>
</gene>
<protein>
    <submittedName>
        <fullName evidence="2">Lipolytic protein G-D-S-L family</fullName>
    </submittedName>
</protein>
<dbReference type="GO" id="GO:0004622">
    <property type="term" value="F:phosphatidylcholine lysophospholipase activity"/>
    <property type="evidence" value="ECO:0007669"/>
    <property type="project" value="TreeGrafter"/>
</dbReference>
<dbReference type="PANTHER" id="PTHR30383">
    <property type="entry name" value="THIOESTERASE 1/PROTEASE 1/LYSOPHOSPHOLIPASE L1"/>
    <property type="match status" value="1"/>
</dbReference>
<dbReference type="SUPFAM" id="SSF52266">
    <property type="entry name" value="SGNH hydrolase"/>
    <property type="match status" value="1"/>
</dbReference>
<dbReference type="AlphaFoldDB" id="B0SYS7"/>
<dbReference type="KEGG" id="cak:Caul_1278"/>
<accession>B0SYS7</accession>
<proteinExistence type="predicted"/>
<reference evidence="2" key="1">
    <citation type="submission" date="2008-01" db="EMBL/GenBank/DDBJ databases">
        <title>Complete sequence of chromosome of Caulobacter sp. K31.</title>
        <authorList>
            <consortium name="US DOE Joint Genome Institute"/>
            <person name="Copeland A."/>
            <person name="Lucas S."/>
            <person name="Lapidus A."/>
            <person name="Barry K."/>
            <person name="Glavina del Rio T."/>
            <person name="Dalin E."/>
            <person name="Tice H."/>
            <person name="Pitluck S."/>
            <person name="Bruce D."/>
            <person name="Goodwin L."/>
            <person name="Thompson L.S."/>
            <person name="Brettin T."/>
            <person name="Detter J.C."/>
            <person name="Han C."/>
            <person name="Schmutz J."/>
            <person name="Larimer F."/>
            <person name="Land M."/>
            <person name="Hauser L."/>
            <person name="Kyrpides N."/>
            <person name="Kim E."/>
            <person name="Stephens C."/>
            <person name="Richardson P."/>
        </authorList>
    </citation>
    <scope>NUCLEOTIDE SEQUENCE [LARGE SCALE GENOMIC DNA]</scope>
    <source>
        <strain evidence="2">K31</strain>
    </source>
</reference>
<evidence type="ECO:0000259" key="1">
    <source>
        <dbReference type="Pfam" id="PF13472"/>
    </source>
</evidence>
<dbReference type="PANTHER" id="PTHR30383:SF24">
    <property type="entry name" value="THIOESTERASE 1_PROTEASE 1_LYSOPHOSPHOLIPASE L1"/>
    <property type="match status" value="1"/>
</dbReference>
<dbReference type="PROSITE" id="PS51318">
    <property type="entry name" value="TAT"/>
    <property type="match status" value="1"/>
</dbReference>
<dbReference type="Gene3D" id="3.40.50.1110">
    <property type="entry name" value="SGNH hydrolase"/>
    <property type="match status" value="1"/>
</dbReference>
<dbReference type="Pfam" id="PF13472">
    <property type="entry name" value="Lipase_GDSL_2"/>
    <property type="match status" value="1"/>
</dbReference>
<evidence type="ECO:0000313" key="2">
    <source>
        <dbReference type="EMBL" id="ABZ70408.1"/>
    </source>
</evidence>
<dbReference type="InterPro" id="IPR013830">
    <property type="entry name" value="SGNH_hydro"/>
</dbReference>
<dbReference type="HOGENOM" id="CLU_051180_1_1_5"/>
<dbReference type="eggNOG" id="COG2755">
    <property type="taxonomic scope" value="Bacteria"/>
</dbReference>
<dbReference type="STRING" id="366602.Caul_1278"/>
<dbReference type="InterPro" id="IPR006311">
    <property type="entry name" value="TAT_signal"/>
</dbReference>
<dbReference type="InterPro" id="IPR036514">
    <property type="entry name" value="SGNH_hydro_sf"/>
</dbReference>